<proteinExistence type="predicted"/>
<dbReference type="InterPro" id="IPR008928">
    <property type="entry name" value="6-hairpin_glycosidase_sf"/>
</dbReference>
<evidence type="ECO:0000259" key="1">
    <source>
        <dbReference type="Pfam" id="PF06202"/>
    </source>
</evidence>
<protein>
    <recommendedName>
        <fullName evidence="1">Glycogen debranching enzyme C-terminal domain-containing protein</fullName>
    </recommendedName>
</protein>
<sequence>MGDKREVSCQGGKLTVTVPFREKVCYDAGNNRITAQFDGRGGISRYAVMNKFSVFSAFYSMYEIDGRAVGWDTGKRVIMLGREQVISFSAPEADITVSCFLDGGSNAVFTEIAVSAKRALTFRNVINFGIDFASYLQQLLANRLSVGNLLRVAGGAIRNRAPRVTASGKACVVRNDVMGDFYLDYALGEGAELLEKERNFYNQFAFGGKVAAGERKVFRYVISAGTRTDFTYTDVAAALERFDDARAECRAYPASFGCPEGLDDFHRAYYNSLINCILSNYKQLGEFKGFLAGIVYQFPARTYYRDSYWTVLPLMDLRPDLVRDQILTLCRGINARTGECPSAVKFNFRNYWGNHYDSPSFFAIMVYDYVAHTGDFSVLDEKAGGKTVLKAARLVMDRLSAETDETGLLVKGGKYNRRDWCDNVFRSGYVTYDEGLYARALYALSELLRGRDDAAADRYAAMFAKVKASINRLLWDEDKGWFVNYRDGEFTEDNLSVDTVVVPLFGLTDEGRAKRMLSAMERLLESRSNTEQQAGDFGVLSVWPFYKRLTDTVQKSTLPYYYHNGGDWPYLSAMYAYAKLMYGMDAEYPLTRWFEFNLARGNYTPVEFFSPVHPDGSLLQAWSGVGALALRHPSGDFFRKKLN</sequence>
<dbReference type="Gene3D" id="1.50.10.10">
    <property type="match status" value="1"/>
</dbReference>
<dbReference type="Pfam" id="PF06202">
    <property type="entry name" value="GDE_C"/>
    <property type="match status" value="1"/>
</dbReference>
<dbReference type="PANTHER" id="PTHR34987:SF4">
    <property type="entry name" value="ALPHA-L-RHAMNOSIDASE C-TERMINAL DOMAIN-CONTAINING PROTEIN"/>
    <property type="match status" value="1"/>
</dbReference>
<dbReference type="PANTHER" id="PTHR34987">
    <property type="entry name" value="C, PUTATIVE (AFU_ORTHOLOGUE AFUA_3G02880)-RELATED"/>
    <property type="match status" value="1"/>
</dbReference>
<dbReference type="GO" id="GO:0005975">
    <property type="term" value="P:carbohydrate metabolic process"/>
    <property type="evidence" value="ECO:0007669"/>
    <property type="project" value="InterPro"/>
</dbReference>
<reference evidence="2" key="1">
    <citation type="submission" date="2020-10" db="EMBL/GenBank/DDBJ databases">
        <authorList>
            <person name="Gilroy R."/>
        </authorList>
    </citation>
    <scope>NUCLEOTIDE SEQUENCE</scope>
    <source>
        <strain evidence="2">10406</strain>
    </source>
</reference>
<dbReference type="SUPFAM" id="SSF48208">
    <property type="entry name" value="Six-hairpin glycosidases"/>
    <property type="match status" value="1"/>
</dbReference>
<dbReference type="AlphaFoldDB" id="A0A9D1NAG6"/>
<dbReference type="EMBL" id="DVOE01000057">
    <property type="protein sequence ID" value="HIU98935.1"/>
    <property type="molecule type" value="Genomic_DNA"/>
</dbReference>
<evidence type="ECO:0000313" key="3">
    <source>
        <dbReference type="Proteomes" id="UP000886857"/>
    </source>
</evidence>
<dbReference type="InterPro" id="IPR012341">
    <property type="entry name" value="6hp_glycosidase-like_sf"/>
</dbReference>
<feature type="domain" description="Glycogen debranching enzyme C-terminal" evidence="1">
    <location>
        <begin position="354"/>
        <end position="623"/>
    </location>
</feature>
<gene>
    <name evidence="2" type="ORF">IAC73_03730</name>
</gene>
<evidence type="ECO:0000313" key="2">
    <source>
        <dbReference type="EMBL" id="HIU98935.1"/>
    </source>
</evidence>
<dbReference type="Proteomes" id="UP000886857">
    <property type="component" value="Unassembled WGS sequence"/>
</dbReference>
<accession>A0A9D1NAG6</accession>
<dbReference type="InterPro" id="IPR032790">
    <property type="entry name" value="GDE_C"/>
</dbReference>
<organism evidence="2 3">
    <name type="scientific">Candidatus Limadaptatus stercoripullorum</name>
    <dbReference type="NCBI Taxonomy" id="2840846"/>
    <lineage>
        <taxon>Bacteria</taxon>
        <taxon>Bacillati</taxon>
        <taxon>Bacillota</taxon>
        <taxon>Clostridia</taxon>
        <taxon>Eubacteriales</taxon>
        <taxon>Candidatus Limadaptatus</taxon>
    </lineage>
</organism>
<comment type="caution">
    <text evidence="2">The sequence shown here is derived from an EMBL/GenBank/DDBJ whole genome shotgun (WGS) entry which is preliminary data.</text>
</comment>
<reference evidence="2" key="2">
    <citation type="journal article" date="2021" name="PeerJ">
        <title>Extensive microbial diversity within the chicken gut microbiome revealed by metagenomics and culture.</title>
        <authorList>
            <person name="Gilroy R."/>
            <person name="Ravi A."/>
            <person name="Getino M."/>
            <person name="Pursley I."/>
            <person name="Horton D.L."/>
            <person name="Alikhan N.F."/>
            <person name="Baker D."/>
            <person name="Gharbi K."/>
            <person name="Hall N."/>
            <person name="Watson M."/>
            <person name="Adriaenssens E.M."/>
            <person name="Foster-Nyarko E."/>
            <person name="Jarju S."/>
            <person name="Secka A."/>
            <person name="Antonio M."/>
            <person name="Oren A."/>
            <person name="Chaudhuri R.R."/>
            <person name="La Ragione R."/>
            <person name="Hildebrand F."/>
            <person name="Pallen M.J."/>
        </authorList>
    </citation>
    <scope>NUCLEOTIDE SEQUENCE</scope>
    <source>
        <strain evidence="2">10406</strain>
    </source>
</reference>
<name>A0A9D1NAG6_9FIRM</name>